<dbReference type="EMBL" id="BKDJ01000009">
    <property type="protein sequence ID" value="GER23405.1"/>
    <property type="molecule type" value="Genomic_DNA"/>
</dbReference>
<dbReference type="CDD" id="cd01400">
    <property type="entry name" value="6PGL"/>
    <property type="match status" value="1"/>
</dbReference>
<dbReference type="EC" id="3.1.1.31" evidence="5 7"/>
<comment type="similarity">
    <text evidence="4 7">Belongs to the glucosamine/galactosamine-6-phosphate isomerase family. 6-phosphogluconolactonase subfamily.</text>
</comment>
<evidence type="ECO:0000256" key="2">
    <source>
        <dbReference type="ARBA" id="ARBA00002681"/>
    </source>
</evidence>
<dbReference type="UniPathway" id="UPA00115">
    <property type="reaction ID" value="UER00409"/>
</dbReference>
<evidence type="ECO:0000256" key="5">
    <source>
        <dbReference type="ARBA" id="ARBA00013198"/>
    </source>
</evidence>
<dbReference type="InterPro" id="IPR005900">
    <property type="entry name" value="6-phosphogluconolactonase_DevB"/>
</dbReference>
<dbReference type="InterPro" id="IPR006148">
    <property type="entry name" value="Glc/Gal-6P_isomerase"/>
</dbReference>
<dbReference type="OrthoDB" id="9810967at2"/>
<evidence type="ECO:0000259" key="8">
    <source>
        <dbReference type="Pfam" id="PF01182"/>
    </source>
</evidence>
<dbReference type="AlphaFoldDB" id="A0A5A7NRM4"/>
<feature type="domain" description="Glucosamine/galactosamine-6-phosphate isomerase" evidence="8">
    <location>
        <begin position="22"/>
        <end position="255"/>
    </location>
</feature>
<comment type="catalytic activity">
    <reaction evidence="1 7">
        <text>6-phospho-D-glucono-1,5-lactone + H2O = 6-phospho-D-gluconate + H(+)</text>
        <dbReference type="Rhea" id="RHEA:12556"/>
        <dbReference type="ChEBI" id="CHEBI:15377"/>
        <dbReference type="ChEBI" id="CHEBI:15378"/>
        <dbReference type="ChEBI" id="CHEBI:57955"/>
        <dbReference type="ChEBI" id="CHEBI:58759"/>
        <dbReference type="EC" id="3.1.1.31"/>
    </reaction>
</comment>
<dbReference type="RefSeq" id="WP_149957004.1">
    <property type="nucleotide sequence ID" value="NZ_BKDJ01000009.1"/>
</dbReference>
<name>A0A5A7NRM4_9MICC</name>
<dbReference type="SUPFAM" id="SSF100950">
    <property type="entry name" value="NagB/RpiA/CoA transferase-like"/>
    <property type="match status" value="1"/>
</dbReference>
<dbReference type="PANTHER" id="PTHR11054:SF0">
    <property type="entry name" value="6-PHOSPHOGLUCONOLACTONASE"/>
    <property type="match status" value="1"/>
</dbReference>
<dbReference type="GO" id="GO:0006098">
    <property type="term" value="P:pentose-phosphate shunt"/>
    <property type="evidence" value="ECO:0007669"/>
    <property type="project" value="UniProtKB-UniPathway"/>
</dbReference>
<dbReference type="PANTHER" id="PTHR11054">
    <property type="entry name" value="6-PHOSPHOGLUCONOLACTONASE"/>
    <property type="match status" value="1"/>
</dbReference>
<keyword evidence="7" id="KW-0378">Hydrolase</keyword>
<proteinExistence type="inferred from homology"/>
<protein>
    <recommendedName>
        <fullName evidence="6 7">6-phosphogluconolactonase</fullName>
        <shortName evidence="7">6PGL</shortName>
        <ecNumber evidence="5 7">3.1.1.31</ecNumber>
    </recommendedName>
</protein>
<gene>
    <name evidence="7 9" type="primary">pgl</name>
    <name evidence="9" type="ORF">NCCP1664_19010</name>
</gene>
<dbReference type="GO" id="GO:0017057">
    <property type="term" value="F:6-phosphogluconolactonase activity"/>
    <property type="evidence" value="ECO:0007669"/>
    <property type="project" value="UniProtKB-UniRule"/>
</dbReference>
<comment type="caution">
    <text evidence="9">The sequence shown here is derived from an EMBL/GenBank/DDBJ whole genome shotgun (WGS) entry which is preliminary data.</text>
</comment>
<dbReference type="Gene3D" id="3.40.50.1360">
    <property type="match status" value="1"/>
</dbReference>
<sequence>MSADRTPVSPPRGPGARVVVHPDAATLAAAAAARLVVALQDAQAERGEATLVLTGGSVGIETLKALAGSPALAAVDWSRVNLWWGDERFVEASSGDRNAVQAEVLLSVLDRLGLDRGRVHPMGSSDAFATPEEAAADYARQLAAEAAEGADPALPVPVIDVLLLGMGPDSHIASLFPDHAGARVREGSVTAIHGSPKPPPLRVSLTFGAINTARQVWFLVAGQDKAPAVAVAVTGEAPRERVPAAGASGTRATLWMLDAAAASLI</sequence>
<dbReference type="Proteomes" id="UP000325307">
    <property type="component" value="Unassembled WGS sequence"/>
</dbReference>
<organism evidence="9 10">
    <name type="scientific">Zafaria cholistanensis</name>
    <dbReference type="NCBI Taxonomy" id="1682741"/>
    <lineage>
        <taxon>Bacteria</taxon>
        <taxon>Bacillati</taxon>
        <taxon>Actinomycetota</taxon>
        <taxon>Actinomycetes</taxon>
        <taxon>Micrococcales</taxon>
        <taxon>Micrococcaceae</taxon>
        <taxon>Zafaria</taxon>
    </lineage>
</organism>
<evidence type="ECO:0000256" key="1">
    <source>
        <dbReference type="ARBA" id="ARBA00000832"/>
    </source>
</evidence>
<evidence type="ECO:0000256" key="7">
    <source>
        <dbReference type="RuleBase" id="RU365095"/>
    </source>
</evidence>
<evidence type="ECO:0000256" key="3">
    <source>
        <dbReference type="ARBA" id="ARBA00004961"/>
    </source>
</evidence>
<dbReference type="InterPro" id="IPR039104">
    <property type="entry name" value="6PGL"/>
</dbReference>
<dbReference type="GO" id="GO:0005975">
    <property type="term" value="P:carbohydrate metabolic process"/>
    <property type="evidence" value="ECO:0007669"/>
    <property type="project" value="UniProtKB-UniRule"/>
</dbReference>
<reference evidence="9 10" key="1">
    <citation type="submission" date="2019-09" db="EMBL/GenBank/DDBJ databases">
        <title>Arthrobacter zafarii sp. nov., a moderately thermotolerant and halotolerant actinobacterium isolated from Cholistan desert soil of Pakistan.</title>
        <authorList>
            <person name="Amin A."/>
            <person name="Ahmed I."/>
            <person name="Khalid N."/>
            <person name="Schumann P."/>
            <person name="Busse H.J."/>
            <person name="Khan I.U."/>
            <person name="Li S."/>
            <person name="Li W.J."/>
        </authorList>
    </citation>
    <scope>NUCLEOTIDE SEQUENCE [LARGE SCALE GENOMIC DNA]</scope>
    <source>
        <strain evidence="9 10">NCCP-1664</strain>
    </source>
</reference>
<evidence type="ECO:0000313" key="9">
    <source>
        <dbReference type="EMBL" id="GER23405.1"/>
    </source>
</evidence>
<evidence type="ECO:0000256" key="6">
    <source>
        <dbReference type="ARBA" id="ARBA00020337"/>
    </source>
</evidence>
<evidence type="ECO:0000256" key="4">
    <source>
        <dbReference type="ARBA" id="ARBA00010662"/>
    </source>
</evidence>
<evidence type="ECO:0000313" key="10">
    <source>
        <dbReference type="Proteomes" id="UP000325307"/>
    </source>
</evidence>
<comment type="function">
    <text evidence="2 7">Hydrolysis of 6-phosphogluconolactone to 6-phosphogluconate.</text>
</comment>
<dbReference type="InterPro" id="IPR037171">
    <property type="entry name" value="NagB/RpiA_transferase-like"/>
</dbReference>
<accession>A0A5A7NRM4</accession>
<keyword evidence="10" id="KW-1185">Reference proteome</keyword>
<dbReference type="NCBIfam" id="TIGR01198">
    <property type="entry name" value="pgl"/>
    <property type="match status" value="1"/>
</dbReference>
<dbReference type="Pfam" id="PF01182">
    <property type="entry name" value="Glucosamine_iso"/>
    <property type="match status" value="1"/>
</dbReference>
<comment type="pathway">
    <text evidence="3 7">Carbohydrate degradation; pentose phosphate pathway; D-ribulose 5-phosphate from D-glucose 6-phosphate (oxidative stage): step 2/3.</text>
</comment>